<feature type="transmembrane region" description="Helical" evidence="6">
    <location>
        <begin position="491"/>
        <end position="516"/>
    </location>
</feature>
<feature type="transmembrane region" description="Helical" evidence="6">
    <location>
        <begin position="58"/>
        <end position="76"/>
    </location>
</feature>
<name>A0A1Y5I3N8_OSTTA</name>
<dbReference type="InterPro" id="IPR013057">
    <property type="entry name" value="AA_transpt_TM"/>
</dbReference>
<feature type="transmembrane region" description="Helical" evidence="6">
    <location>
        <begin position="82"/>
        <end position="105"/>
    </location>
</feature>
<evidence type="ECO:0000256" key="5">
    <source>
        <dbReference type="ARBA" id="ARBA00023136"/>
    </source>
</evidence>
<comment type="subcellular location">
    <subcellularLocation>
        <location evidence="1">Membrane</location>
        <topology evidence="1">Multi-pass membrane protein</topology>
    </subcellularLocation>
</comment>
<gene>
    <name evidence="8" type="ORF">BE221DRAFT_147425</name>
</gene>
<dbReference type="Pfam" id="PF01490">
    <property type="entry name" value="Aa_trans"/>
    <property type="match status" value="1"/>
</dbReference>
<dbReference type="GO" id="GO:0015179">
    <property type="term" value="F:L-amino acid transmembrane transporter activity"/>
    <property type="evidence" value="ECO:0007669"/>
    <property type="project" value="TreeGrafter"/>
</dbReference>
<dbReference type="PANTHER" id="PTHR22950">
    <property type="entry name" value="AMINO ACID TRANSPORTER"/>
    <property type="match status" value="1"/>
</dbReference>
<accession>A0A1Y5I3N8</accession>
<dbReference type="GO" id="GO:0016020">
    <property type="term" value="C:membrane"/>
    <property type="evidence" value="ECO:0007669"/>
    <property type="project" value="UniProtKB-SubCell"/>
</dbReference>
<feature type="transmembrane region" description="Helical" evidence="6">
    <location>
        <begin position="236"/>
        <end position="259"/>
    </location>
</feature>
<evidence type="ECO:0000256" key="2">
    <source>
        <dbReference type="ARBA" id="ARBA00022692"/>
    </source>
</evidence>
<dbReference type="eggNOG" id="KOG1305">
    <property type="taxonomic scope" value="Eukaryota"/>
</dbReference>
<feature type="transmembrane region" description="Helical" evidence="6">
    <location>
        <begin position="333"/>
        <end position="351"/>
    </location>
</feature>
<keyword evidence="3" id="KW-0029">Amino-acid transport</keyword>
<dbReference type="Proteomes" id="UP000195557">
    <property type="component" value="Unassembled WGS sequence"/>
</dbReference>
<evidence type="ECO:0000256" key="1">
    <source>
        <dbReference type="ARBA" id="ARBA00004141"/>
    </source>
</evidence>
<keyword evidence="4 6" id="KW-1133">Transmembrane helix</keyword>
<evidence type="ECO:0000256" key="6">
    <source>
        <dbReference type="SAM" id="Phobius"/>
    </source>
</evidence>
<feature type="transmembrane region" description="Helical" evidence="6">
    <location>
        <begin position="169"/>
        <end position="189"/>
    </location>
</feature>
<keyword evidence="2 6" id="KW-0812">Transmembrane</keyword>
<dbReference type="AlphaFoldDB" id="A0A1Y5I3N8"/>
<feature type="transmembrane region" description="Helical" evidence="6">
    <location>
        <begin position="292"/>
        <end position="313"/>
    </location>
</feature>
<evidence type="ECO:0000259" key="7">
    <source>
        <dbReference type="Pfam" id="PF01490"/>
    </source>
</evidence>
<feature type="domain" description="Amino acid transporter transmembrane" evidence="7">
    <location>
        <begin position="51"/>
        <end position="427"/>
    </location>
</feature>
<evidence type="ECO:0000313" key="8">
    <source>
        <dbReference type="EMBL" id="OUS44148.1"/>
    </source>
</evidence>
<dbReference type="PANTHER" id="PTHR22950:SF652">
    <property type="entry name" value="TRANSMEMBRANE AMINO ACID TRANSPORTER FAMILY PROTEIN"/>
    <property type="match status" value="1"/>
</dbReference>
<feature type="transmembrane region" description="Helical" evidence="6">
    <location>
        <begin position="410"/>
        <end position="429"/>
    </location>
</feature>
<organism evidence="8">
    <name type="scientific">Ostreococcus tauri</name>
    <name type="common">Marine green alga</name>
    <dbReference type="NCBI Taxonomy" id="70448"/>
    <lineage>
        <taxon>Eukaryota</taxon>
        <taxon>Viridiplantae</taxon>
        <taxon>Chlorophyta</taxon>
        <taxon>Mamiellophyceae</taxon>
        <taxon>Mamiellales</taxon>
        <taxon>Bathycoccaceae</taxon>
        <taxon>Ostreococcus</taxon>
    </lineage>
</organism>
<keyword evidence="5 6" id="KW-0472">Membrane</keyword>
<proteinExistence type="predicted"/>
<feature type="transmembrane region" description="Helical" evidence="6">
    <location>
        <begin position="126"/>
        <end position="149"/>
    </location>
</feature>
<protein>
    <submittedName>
        <fullName evidence="8">Amino acid transporter</fullName>
    </submittedName>
</protein>
<evidence type="ECO:0000256" key="4">
    <source>
        <dbReference type="ARBA" id="ARBA00022989"/>
    </source>
</evidence>
<dbReference type="EMBL" id="KZ155826">
    <property type="protein sequence ID" value="OUS44148.1"/>
    <property type="molecule type" value="Genomic_DNA"/>
</dbReference>
<reference evidence="8" key="1">
    <citation type="submission" date="2017-04" db="EMBL/GenBank/DDBJ databases">
        <title>Population genomics of picophytoplankton unveils novel chromosome hypervariability.</title>
        <authorList>
            <consortium name="DOE Joint Genome Institute"/>
            <person name="Blanc-Mathieu R."/>
            <person name="Krasovec M."/>
            <person name="Hebrard M."/>
            <person name="Yau S."/>
            <person name="Desgranges E."/>
            <person name="Martin J."/>
            <person name="Schackwitz W."/>
            <person name="Kuo A."/>
            <person name="Salin G."/>
            <person name="Donnadieu C."/>
            <person name="Desdevises Y."/>
            <person name="Sanchez-Ferandin S."/>
            <person name="Moreau H."/>
            <person name="Rivals E."/>
            <person name="Grigoriev I.V."/>
            <person name="Grimsley N."/>
            <person name="Eyre-Walker A."/>
            <person name="Piganeau G."/>
        </authorList>
    </citation>
    <scope>NUCLEOTIDE SEQUENCE [LARGE SCALE GENOMIC DNA]</scope>
    <source>
        <strain evidence="8">RCC 1115</strain>
    </source>
</reference>
<keyword evidence="3" id="KW-0813">Transport</keyword>
<feature type="transmembrane region" description="Helical" evidence="6">
    <location>
        <begin position="196"/>
        <end position="216"/>
    </location>
</feature>
<sequence>MTLETLEDDEHAHHGTHDVLHEVMDMTSSAMEALSRSALVGDADGTVKRHGTVVGSTATLANCAIGAGVLAIPFAIRELGYALGGIVVLVAAMLVAYTLLVLVRAGSAFGSTSYQGLVKDAFGLNVSRAVSVVLIVYLFGSCVAYLIIIGDSYTKVVSAFAGDAASAWWANRRFAIAIIGAFVVTPLSLLREMSRLALASAMAVMALGYTATVIMCKGLTPAADSTALATAFKLDIGSISAVPIVVFAFQCHIQVLAIFSELGSSETAQSGEIIELHDSSASERRRMKRMRVVIALAVGVCFVGYISVGEFAYISHPDVTSNVLDSYDKNDKAMLLATILMGCSAVSSFPVNHHAARAALDDLLASAFGWEECAPGQSPATRHVSQTLGFVLIAAVVSFAVTDLGKVFELVGATCGSLVMFVIPALLLVHPKMRAENRDTLDPLEDLAGLDDVTRELLSSARDLLERDFGEDAGDIEEDVVGISRLNSPGVGAIVTATTLCLIALFVATSNVYVIFFR</sequence>
<evidence type="ECO:0000256" key="3">
    <source>
        <dbReference type="ARBA" id="ARBA00022970"/>
    </source>
</evidence>